<evidence type="ECO:0000313" key="1">
    <source>
        <dbReference type="EMBL" id="CAI6361673.1"/>
    </source>
</evidence>
<name>A0AAV0X0N4_9HEMI</name>
<dbReference type="AlphaFoldDB" id="A0AAV0X0N4"/>
<sequence length="82" mass="9426">MTPSRYARRPHRWVEARKNVVCDQHDQVGTSFYTSEDSSVAHRRPSPEFHIWMPIYSRSSAAIPLKNLHIHGQLIDTAVTIA</sequence>
<comment type="caution">
    <text evidence="1">The sequence shown here is derived from an EMBL/GenBank/DDBJ whole genome shotgun (WGS) entry which is preliminary data.</text>
</comment>
<reference evidence="1 2" key="1">
    <citation type="submission" date="2023-01" db="EMBL/GenBank/DDBJ databases">
        <authorList>
            <person name="Whitehead M."/>
        </authorList>
    </citation>
    <scope>NUCLEOTIDE SEQUENCE [LARGE SCALE GENOMIC DNA]</scope>
</reference>
<dbReference type="EMBL" id="CARXXK010000003">
    <property type="protein sequence ID" value="CAI6361673.1"/>
    <property type="molecule type" value="Genomic_DNA"/>
</dbReference>
<evidence type="ECO:0000313" key="2">
    <source>
        <dbReference type="Proteomes" id="UP001160148"/>
    </source>
</evidence>
<proteinExistence type="predicted"/>
<organism evidence="1 2">
    <name type="scientific">Macrosiphum euphorbiae</name>
    <name type="common">potato aphid</name>
    <dbReference type="NCBI Taxonomy" id="13131"/>
    <lineage>
        <taxon>Eukaryota</taxon>
        <taxon>Metazoa</taxon>
        <taxon>Ecdysozoa</taxon>
        <taxon>Arthropoda</taxon>
        <taxon>Hexapoda</taxon>
        <taxon>Insecta</taxon>
        <taxon>Pterygota</taxon>
        <taxon>Neoptera</taxon>
        <taxon>Paraneoptera</taxon>
        <taxon>Hemiptera</taxon>
        <taxon>Sternorrhyncha</taxon>
        <taxon>Aphidomorpha</taxon>
        <taxon>Aphidoidea</taxon>
        <taxon>Aphididae</taxon>
        <taxon>Macrosiphini</taxon>
        <taxon>Macrosiphum</taxon>
    </lineage>
</organism>
<protein>
    <submittedName>
        <fullName evidence="1">Uncharacterized protein</fullName>
    </submittedName>
</protein>
<dbReference type="Proteomes" id="UP001160148">
    <property type="component" value="Unassembled WGS sequence"/>
</dbReference>
<accession>A0AAV0X0N4</accession>
<keyword evidence="2" id="KW-1185">Reference proteome</keyword>
<gene>
    <name evidence="1" type="ORF">MEUPH1_LOCUS16827</name>
</gene>